<evidence type="ECO:0000256" key="1">
    <source>
        <dbReference type="SAM" id="Phobius"/>
    </source>
</evidence>
<dbReference type="EMBL" id="ACOU01000003">
    <property type="protein sequence ID" value="EKX73080.1"/>
    <property type="molecule type" value="Genomic_DNA"/>
</dbReference>
<keyword evidence="1" id="KW-0812">Transmembrane</keyword>
<organism evidence="2 3">
    <name type="scientific">Theileria equi strain WA</name>
    <dbReference type="NCBI Taxonomy" id="1537102"/>
    <lineage>
        <taxon>Eukaryota</taxon>
        <taxon>Sar</taxon>
        <taxon>Alveolata</taxon>
        <taxon>Apicomplexa</taxon>
        <taxon>Aconoidasida</taxon>
        <taxon>Piroplasmida</taxon>
        <taxon>Theileriidae</taxon>
        <taxon>Theileria</taxon>
    </lineage>
</organism>
<comment type="caution">
    <text evidence="2">The sequence shown here is derived from an EMBL/GenBank/DDBJ whole genome shotgun (WGS) entry which is preliminary data.</text>
</comment>
<keyword evidence="1" id="KW-1133">Transmembrane helix</keyword>
<dbReference type="RefSeq" id="XP_004832532.1">
    <property type="nucleotide sequence ID" value="XM_004832475.1"/>
</dbReference>
<name>L1LCV2_THEEQ</name>
<evidence type="ECO:0000313" key="3">
    <source>
        <dbReference type="Proteomes" id="UP000031512"/>
    </source>
</evidence>
<dbReference type="AlphaFoldDB" id="L1LCV2"/>
<keyword evidence="1" id="KW-0472">Membrane</keyword>
<gene>
    <name evidence="2" type="ORF">BEWA_051320</name>
</gene>
<accession>L1LCV2</accession>
<keyword evidence="3" id="KW-1185">Reference proteome</keyword>
<sequence length="215" mass="24726">MSNQFAIEINIGEKTDYYYDNIEVIVDCYDTSDYSRFTVKCFMYNGQKVNIHSPFIDVSYVNVYYANDVNYPLLIGLHLFSAKHVRNVDYYFVPWSNDNWNGYAFGDSNSFGKSELPEVMKFLKDDRGSGLDKLKFSSGRISKVRYNGGIFIMEGHNEGSSGEYNQKVAERIHTNERAVMLVYVFFLFLAVVLIGIFILRSGYGGPLFLGYRPLQ</sequence>
<proteinExistence type="predicted"/>
<feature type="transmembrane region" description="Helical" evidence="1">
    <location>
        <begin position="180"/>
        <end position="199"/>
    </location>
</feature>
<dbReference type="KEGG" id="beq:BEWA_051320"/>
<protein>
    <submittedName>
        <fullName evidence="2">Uncharacterized protein</fullName>
    </submittedName>
</protein>
<reference evidence="2 3" key="1">
    <citation type="journal article" date="2012" name="BMC Genomics">
        <title>Comparative genomic analysis and phylogenetic position of Theileria equi.</title>
        <authorList>
            <person name="Kappmeyer L.S."/>
            <person name="Thiagarajan M."/>
            <person name="Herndon D.R."/>
            <person name="Ramsay J.D."/>
            <person name="Caler E."/>
            <person name="Djikeng A."/>
            <person name="Gillespie J.J."/>
            <person name="Lau A.O."/>
            <person name="Roalson E.H."/>
            <person name="Silva J.C."/>
            <person name="Silva M.G."/>
            <person name="Suarez C.E."/>
            <person name="Ueti M.W."/>
            <person name="Nene V.M."/>
            <person name="Mealey R.H."/>
            <person name="Knowles D.P."/>
            <person name="Brayton K.A."/>
        </authorList>
    </citation>
    <scope>NUCLEOTIDE SEQUENCE [LARGE SCALE GENOMIC DNA]</scope>
    <source>
        <strain evidence="2 3">WA</strain>
    </source>
</reference>
<dbReference type="VEuPathDB" id="PiroplasmaDB:BEWA_051320"/>
<evidence type="ECO:0000313" key="2">
    <source>
        <dbReference type="EMBL" id="EKX73080.1"/>
    </source>
</evidence>
<dbReference type="Proteomes" id="UP000031512">
    <property type="component" value="Unassembled WGS sequence"/>
</dbReference>
<dbReference type="GeneID" id="15803056"/>